<dbReference type="Pfam" id="PF25973">
    <property type="entry name" value="BSH_CzcB"/>
    <property type="match status" value="1"/>
</dbReference>
<dbReference type="Pfam" id="PF25975">
    <property type="entry name" value="CzcB_C"/>
    <property type="match status" value="1"/>
</dbReference>
<dbReference type="Gene3D" id="2.40.30.170">
    <property type="match status" value="1"/>
</dbReference>
<evidence type="ECO:0000256" key="3">
    <source>
        <dbReference type="SAM" id="MobiDB-lite"/>
    </source>
</evidence>
<organism evidence="8 9">
    <name type="scientific">Limnohabitans curvus</name>
    <dbReference type="NCBI Taxonomy" id="323423"/>
    <lineage>
        <taxon>Bacteria</taxon>
        <taxon>Pseudomonadati</taxon>
        <taxon>Pseudomonadota</taxon>
        <taxon>Betaproteobacteria</taxon>
        <taxon>Burkholderiales</taxon>
        <taxon>Comamonadaceae</taxon>
        <taxon>Limnohabitans</taxon>
    </lineage>
</organism>
<evidence type="ECO:0000313" key="9">
    <source>
        <dbReference type="Proteomes" id="UP000251341"/>
    </source>
</evidence>
<evidence type="ECO:0000259" key="7">
    <source>
        <dbReference type="Pfam" id="PF25975"/>
    </source>
</evidence>
<feature type="domain" description="CzcB-like barrel-sandwich hybrid" evidence="6">
    <location>
        <begin position="100"/>
        <end position="234"/>
    </location>
</feature>
<comment type="similarity">
    <text evidence="1">Belongs to the membrane fusion protein (MFP) (TC 8.A.1) family.</text>
</comment>
<accession>A0A315G145</accession>
<feature type="domain" description="CzcB-like C-terminal circularly permuted SH3-like" evidence="7">
    <location>
        <begin position="332"/>
        <end position="392"/>
    </location>
</feature>
<dbReference type="AlphaFoldDB" id="A0A315G145"/>
<dbReference type="InterPro" id="IPR058792">
    <property type="entry name" value="Beta-barrel_RND_2"/>
</dbReference>
<comment type="caution">
    <text evidence="8">The sequence shown here is derived from an EMBL/GenBank/DDBJ whole genome shotgun (WGS) entry which is preliminary data.</text>
</comment>
<keyword evidence="9" id="KW-1185">Reference proteome</keyword>
<gene>
    <name evidence="8" type="ORF">B9Z44_07405</name>
</gene>
<protein>
    <submittedName>
        <fullName evidence="8">Efflux transporter periplasmic adaptor subunit</fullName>
    </submittedName>
</protein>
<dbReference type="GO" id="GO:0016020">
    <property type="term" value="C:membrane"/>
    <property type="evidence" value="ECO:0007669"/>
    <property type="project" value="InterPro"/>
</dbReference>
<dbReference type="EMBL" id="NESP01000001">
    <property type="protein sequence ID" value="PUE59407.1"/>
    <property type="molecule type" value="Genomic_DNA"/>
</dbReference>
<dbReference type="Proteomes" id="UP000251341">
    <property type="component" value="Unassembled WGS sequence"/>
</dbReference>
<dbReference type="SUPFAM" id="SSF111369">
    <property type="entry name" value="HlyD-like secretion proteins"/>
    <property type="match status" value="1"/>
</dbReference>
<feature type="region of interest" description="Disordered" evidence="3">
    <location>
        <begin position="401"/>
        <end position="422"/>
    </location>
</feature>
<dbReference type="InterPro" id="IPR006143">
    <property type="entry name" value="RND_pump_MFP"/>
</dbReference>
<evidence type="ECO:0000259" key="5">
    <source>
        <dbReference type="Pfam" id="PF25954"/>
    </source>
</evidence>
<feature type="domain" description="CusB-like beta-barrel" evidence="5">
    <location>
        <begin position="251"/>
        <end position="326"/>
    </location>
</feature>
<dbReference type="FunFam" id="2.40.30.170:FF:000010">
    <property type="entry name" value="Efflux RND transporter periplasmic adaptor subunit"/>
    <property type="match status" value="1"/>
</dbReference>
<dbReference type="Gene3D" id="1.10.287.470">
    <property type="entry name" value="Helix hairpin bin"/>
    <property type="match status" value="1"/>
</dbReference>
<name>A0A315G145_9BURK</name>
<dbReference type="Gene3D" id="2.40.420.20">
    <property type="match status" value="1"/>
</dbReference>
<dbReference type="NCBIfam" id="TIGR01730">
    <property type="entry name" value="RND_mfp"/>
    <property type="match status" value="1"/>
</dbReference>
<evidence type="ECO:0000256" key="4">
    <source>
        <dbReference type="SAM" id="Phobius"/>
    </source>
</evidence>
<feature type="transmembrane region" description="Helical" evidence="4">
    <location>
        <begin position="26"/>
        <end position="43"/>
    </location>
</feature>
<dbReference type="RefSeq" id="WP_108359482.1">
    <property type="nucleotide sequence ID" value="NZ_NESP01000001.1"/>
</dbReference>
<proteinExistence type="inferred from homology"/>
<dbReference type="Pfam" id="PF25954">
    <property type="entry name" value="Beta-barrel_RND_2"/>
    <property type="match status" value="1"/>
</dbReference>
<sequence length="422" mass="45275">MSIRQNLQDRLRQASRTLLDTPAKRYSAAGGVVALLVLAYALLNQEAPTKPPAPQPIVQGQQLRFPAGHPQLALLSTIEAKAAESVTIELPARLVWNEERTQRIYPAFAGRVLTLNADIGQTVNAGQVLATLASPEFGAAQADTAKAMADAQVADRALVRHQTLFEADVISRKELDATEADALRAKAELARAQARTRMYGSTNGVNQQLGLAATVRGVVVERNLSAGQEVRPDQGGPGNQALFVVSDPGVLWVQIDARESDTASLKPGTKISLTLPNFPGQTFEAKITAAGDFIDSNTRSIKVRAVIDNAQRLLKAEMLGTARIERKLAAGVLVPASAVQLRGTEQWAYVQTEPGVFEPRRVKLGYEGLQEVLIVDGVQANELVVKENSLLLAREFRNAQDEAMQHTPAPGSAVPARGAGQK</sequence>
<keyword evidence="4" id="KW-0812">Transmembrane</keyword>
<reference evidence="8 9" key="1">
    <citation type="submission" date="2017-04" db="EMBL/GenBank/DDBJ databases">
        <title>Unexpected and diverse lifestyles within the genus Limnohabitans.</title>
        <authorList>
            <person name="Kasalicky V."/>
            <person name="Mehrshad M."/>
            <person name="Andrei S.-A."/>
            <person name="Salcher M."/>
            <person name="Kratochvilova H."/>
            <person name="Simek K."/>
            <person name="Ghai R."/>
        </authorList>
    </citation>
    <scope>NUCLEOTIDE SEQUENCE [LARGE SCALE GENOMIC DNA]</scope>
    <source>
        <strain evidence="8 9">MWH-C5</strain>
    </source>
</reference>
<evidence type="ECO:0000259" key="6">
    <source>
        <dbReference type="Pfam" id="PF25973"/>
    </source>
</evidence>
<dbReference type="InterPro" id="IPR058647">
    <property type="entry name" value="BSH_CzcB-like"/>
</dbReference>
<evidence type="ECO:0000256" key="1">
    <source>
        <dbReference type="ARBA" id="ARBA00009477"/>
    </source>
</evidence>
<evidence type="ECO:0000313" key="8">
    <source>
        <dbReference type="EMBL" id="PUE59407.1"/>
    </source>
</evidence>
<dbReference type="GO" id="GO:0022857">
    <property type="term" value="F:transmembrane transporter activity"/>
    <property type="evidence" value="ECO:0007669"/>
    <property type="project" value="InterPro"/>
</dbReference>
<keyword evidence="4" id="KW-0472">Membrane</keyword>
<evidence type="ECO:0000256" key="2">
    <source>
        <dbReference type="ARBA" id="ARBA00022448"/>
    </source>
</evidence>
<dbReference type="Gene3D" id="2.40.50.100">
    <property type="match status" value="1"/>
</dbReference>
<dbReference type="InterPro" id="IPR051909">
    <property type="entry name" value="MFP_Cation_Efflux"/>
</dbReference>
<keyword evidence="4" id="KW-1133">Transmembrane helix</keyword>
<dbReference type="InterPro" id="IPR058649">
    <property type="entry name" value="CzcB_C"/>
</dbReference>
<keyword evidence="2" id="KW-0813">Transport</keyword>
<dbReference type="PANTHER" id="PTHR30097">
    <property type="entry name" value="CATION EFFLUX SYSTEM PROTEIN CUSB"/>
    <property type="match status" value="1"/>
</dbReference>